<evidence type="ECO:0000313" key="2">
    <source>
        <dbReference type="EMBL" id="KAJ2747714.1"/>
    </source>
</evidence>
<name>A0A9W8GSG2_9FUNG</name>
<dbReference type="EMBL" id="JANBUH010001265">
    <property type="protein sequence ID" value="KAJ2747714.1"/>
    <property type="molecule type" value="Genomic_DNA"/>
</dbReference>
<feature type="compositionally biased region" description="Basic and acidic residues" evidence="1">
    <location>
        <begin position="70"/>
        <end position="83"/>
    </location>
</feature>
<feature type="compositionally biased region" description="Basic and acidic residues" evidence="1">
    <location>
        <begin position="194"/>
        <end position="205"/>
    </location>
</feature>
<dbReference type="Proteomes" id="UP001140011">
    <property type="component" value="Unassembled WGS sequence"/>
</dbReference>
<dbReference type="AlphaFoldDB" id="A0A9W8GSG2"/>
<keyword evidence="3" id="KW-1185">Reference proteome</keyword>
<feature type="compositionally biased region" description="Polar residues" evidence="1">
    <location>
        <begin position="172"/>
        <end position="193"/>
    </location>
</feature>
<dbReference type="OrthoDB" id="5960226at2759"/>
<organism evidence="2 3">
    <name type="scientific">Coemansia pectinata</name>
    <dbReference type="NCBI Taxonomy" id="1052879"/>
    <lineage>
        <taxon>Eukaryota</taxon>
        <taxon>Fungi</taxon>
        <taxon>Fungi incertae sedis</taxon>
        <taxon>Zoopagomycota</taxon>
        <taxon>Kickxellomycotina</taxon>
        <taxon>Kickxellomycetes</taxon>
        <taxon>Kickxellales</taxon>
        <taxon>Kickxellaceae</taxon>
        <taxon>Coemansia</taxon>
    </lineage>
</organism>
<feature type="region of interest" description="Disordered" evidence="1">
    <location>
        <begin position="163"/>
        <end position="229"/>
    </location>
</feature>
<feature type="compositionally biased region" description="Polar residues" evidence="1">
    <location>
        <begin position="117"/>
        <end position="130"/>
    </location>
</feature>
<evidence type="ECO:0000256" key="1">
    <source>
        <dbReference type="SAM" id="MobiDB-lite"/>
    </source>
</evidence>
<protein>
    <submittedName>
        <fullName evidence="2">Uncharacterized protein</fullName>
    </submittedName>
</protein>
<feature type="compositionally biased region" description="Basic and acidic residues" evidence="1">
    <location>
        <begin position="43"/>
        <end position="58"/>
    </location>
</feature>
<gene>
    <name evidence="2" type="ORF">GGI19_006323</name>
</gene>
<proteinExistence type="predicted"/>
<feature type="compositionally biased region" description="Acidic residues" evidence="1">
    <location>
        <begin position="218"/>
        <end position="229"/>
    </location>
</feature>
<comment type="caution">
    <text evidence="2">The sequence shown here is derived from an EMBL/GenBank/DDBJ whole genome shotgun (WGS) entry which is preliminary data.</text>
</comment>
<accession>A0A9W8GSG2</accession>
<reference evidence="2" key="1">
    <citation type="submission" date="2022-07" db="EMBL/GenBank/DDBJ databases">
        <title>Phylogenomic reconstructions and comparative analyses of Kickxellomycotina fungi.</title>
        <authorList>
            <person name="Reynolds N.K."/>
            <person name="Stajich J.E."/>
            <person name="Barry K."/>
            <person name="Grigoriev I.V."/>
            <person name="Crous P."/>
            <person name="Smith M.E."/>
        </authorList>
    </citation>
    <scope>NUCLEOTIDE SEQUENCE</scope>
    <source>
        <strain evidence="2">BCRC 34297</strain>
    </source>
</reference>
<evidence type="ECO:0000313" key="3">
    <source>
        <dbReference type="Proteomes" id="UP001140011"/>
    </source>
</evidence>
<sequence>MELNMNRGQAELAKLNRASLVEQTPRCDDDDSSTNIHLGQEMAARHLGDVETSDKSESRWATYADNAEESGARPEDASHDLDQFNRVVVGRVEKSETTKQVTPSTRQRKPPAPRAPSRTSIATLTNNQPPSARHMPYKRPDPQADTQIKAKPTFSQALASIAQRGCSAKPSAVTTTSINRTSEAVAASNSRSVQSDKVETQDIGKHTGASKWNHFDSNDSDVDSEDSQS</sequence>
<feature type="region of interest" description="Disordered" evidence="1">
    <location>
        <begin position="43"/>
        <end position="147"/>
    </location>
</feature>